<evidence type="ECO:0000313" key="1">
    <source>
        <dbReference type="EMBL" id="CCQ53739.1"/>
    </source>
</evidence>
<accession>T2ILD8</accession>
<dbReference type="Proteomes" id="UP000017981">
    <property type="component" value="Unassembled WGS sequence"/>
</dbReference>
<evidence type="ECO:0000313" key="2">
    <source>
        <dbReference type="Proteomes" id="UP000017981"/>
    </source>
</evidence>
<gene>
    <name evidence="1" type="ORF">CWATWH0005_3207</name>
</gene>
<dbReference type="EMBL" id="CAQL01000025">
    <property type="protein sequence ID" value="CCQ53739.1"/>
    <property type="molecule type" value="Genomic_DNA"/>
</dbReference>
<dbReference type="AlphaFoldDB" id="T2ILD8"/>
<protein>
    <submittedName>
        <fullName evidence="1">Uncharacterized protein</fullName>
    </submittedName>
</protein>
<organism evidence="1 2">
    <name type="scientific">Crocosphaera watsonii WH 0005</name>
    <dbReference type="NCBI Taxonomy" id="423472"/>
    <lineage>
        <taxon>Bacteria</taxon>
        <taxon>Bacillati</taxon>
        <taxon>Cyanobacteriota</taxon>
        <taxon>Cyanophyceae</taxon>
        <taxon>Oscillatoriophycideae</taxon>
        <taxon>Chroococcales</taxon>
        <taxon>Aphanothecaceae</taxon>
        <taxon>Crocosphaera</taxon>
    </lineage>
</organism>
<reference evidence="1 2" key="1">
    <citation type="submission" date="2013-01" db="EMBL/GenBank/DDBJ databases">
        <authorList>
            <person name="Bench S."/>
        </authorList>
    </citation>
    <scope>NUCLEOTIDE SEQUENCE [LARGE SCALE GENOMIC DNA]</scope>
    <source>
        <strain evidence="1 2">WH 0005</strain>
    </source>
</reference>
<sequence length="46" mass="5003">MGNLAHARLSIQKPVKIIEIINTSKNIPRIVLLPEVQIITGSGTKP</sequence>
<comment type="caution">
    <text evidence="1">The sequence shown here is derived from an EMBL/GenBank/DDBJ whole genome shotgun (WGS) entry which is preliminary data.</text>
</comment>
<name>T2ILD8_CROWT</name>
<reference evidence="1 2" key="2">
    <citation type="submission" date="2013-09" db="EMBL/GenBank/DDBJ databases">
        <title>Whole genome comparison of six Crocosphaera watsonii strains with differing phenotypes.</title>
        <authorList>
            <person name="Bench S.R."/>
            <person name="Heller P."/>
            <person name="Frank I."/>
            <person name="Arciniega M."/>
            <person name="Shilova I.N."/>
            <person name="Zehr J.P."/>
        </authorList>
    </citation>
    <scope>NUCLEOTIDE SEQUENCE [LARGE SCALE GENOMIC DNA]</scope>
    <source>
        <strain evidence="1 2">WH 0005</strain>
    </source>
</reference>
<proteinExistence type="predicted"/>